<dbReference type="VEuPathDB" id="PlasmoDB:PVW1_020027100"/>
<organism evidence="3">
    <name type="scientific">Plasmodium vivax</name>
    <name type="common">malaria parasite P. vivax</name>
    <dbReference type="NCBI Taxonomy" id="5855"/>
    <lineage>
        <taxon>Eukaryota</taxon>
        <taxon>Sar</taxon>
        <taxon>Alveolata</taxon>
        <taxon>Apicomplexa</taxon>
        <taxon>Aconoidasida</taxon>
        <taxon>Haemosporida</taxon>
        <taxon>Plasmodiidae</taxon>
        <taxon>Plasmodium</taxon>
        <taxon>Plasmodium (Plasmodium)</taxon>
    </lineage>
</organism>
<dbReference type="Proteomes" id="UP000220605">
    <property type="component" value="Unassembled WGS sequence"/>
</dbReference>
<sequence>MIILRNYNIKENMKFIFILKNLTLIILIWICYLKGDKCIFNISLENEYKVQGLSFQSFSRLLAKQGFQKELKRHIQREYLSDNIMNNNVKNVLEHTSTYGQLNKSKNDLDLYMRGYKRRYSKKSGLGKLDCYCEKKVFHKIEDIDKLIEKMQNDKKLLKKKLCQKFGIRFILFSLIPVFGLIIPLLHNDYFQLIPNCFDDCQYSDHNKNSVGEYAHKDEDFPRNSLNKDTWYTIEIVDLVLYCITSFIVLSVFIYIFIKFIKYQRLKACRSKMSIKEYCKFCKSIFI</sequence>
<evidence type="ECO:0000313" key="4">
    <source>
        <dbReference type="Proteomes" id="UP000196402"/>
    </source>
</evidence>
<keyword evidence="1" id="KW-0812">Transmembrane</keyword>
<dbReference type="InterPro" id="IPR022139">
    <property type="entry name" value="Fam-L/Fam-M-like_plasmodium"/>
</dbReference>
<proteinExistence type="predicted"/>
<feature type="transmembrane region" description="Helical" evidence="1">
    <location>
        <begin position="166"/>
        <end position="186"/>
    </location>
</feature>
<accession>A0A1G4EBU2</accession>
<keyword evidence="1" id="KW-0472">Membrane</keyword>
<dbReference type="Pfam" id="PF12420">
    <property type="entry name" value="DUF3671"/>
    <property type="match status" value="1"/>
</dbReference>
<gene>
    <name evidence="3" type="ORF">PVP01_0002270</name>
    <name evidence="2" type="ORF">PVT01_010023400</name>
</gene>
<name>A0A1G4EBU2_PLAVI</name>
<dbReference type="OrthoDB" id="389387at2759"/>
<dbReference type="VEuPathDB" id="PlasmoDB:PVPAM_110070300"/>
<dbReference type="EMBL" id="FLZR02000004">
    <property type="protein sequence ID" value="VUZ99512.1"/>
    <property type="molecule type" value="Genomic_DNA"/>
</dbReference>
<evidence type="ECO:0000313" key="3">
    <source>
        <dbReference type="EMBL" id="VUZ99512.1"/>
    </source>
</evidence>
<evidence type="ECO:0000313" key="2">
    <source>
        <dbReference type="EMBL" id="SCO65059.1"/>
    </source>
</evidence>
<reference evidence="3 4" key="1">
    <citation type="submission" date="2016-07" db="EMBL/GenBank/DDBJ databases">
        <authorList>
            <consortium name="Pathogen Informatics"/>
        </authorList>
    </citation>
    <scope>NUCLEOTIDE SEQUENCE</scope>
</reference>
<evidence type="ECO:0008006" key="5">
    <source>
        <dbReference type="Google" id="ProtNLM"/>
    </source>
</evidence>
<feature type="transmembrane region" description="Helical" evidence="1">
    <location>
        <begin position="15"/>
        <end position="33"/>
    </location>
</feature>
<evidence type="ECO:0000256" key="1">
    <source>
        <dbReference type="SAM" id="Phobius"/>
    </source>
</evidence>
<dbReference type="AlphaFoldDB" id="A0A1G4EBU2"/>
<dbReference type="Proteomes" id="UP000196402">
    <property type="component" value="Chromosome 1"/>
</dbReference>
<keyword evidence="1" id="KW-1133">Transmembrane helix</keyword>
<feature type="transmembrane region" description="Helical" evidence="1">
    <location>
        <begin position="239"/>
        <end position="258"/>
    </location>
</feature>
<dbReference type="EMBL" id="LT615239">
    <property type="protein sequence ID" value="SCO65059.1"/>
    <property type="molecule type" value="Genomic_DNA"/>
</dbReference>
<protein>
    <recommendedName>
        <fullName evidence="5">Variable surface protein</fullName>
    </recommendedName>
</protein>
<dbReference type="VEuPathDB" id="PlasmoDB:PVP01_0002270"/>